<keyword evidence="6" id="KW-0539">Nucleus</keyword>
<evidence type="ECO:0000256" key="2">
    <source>
        <dbReference type="ARBA" id="ARBA00022723"/>
    </source>
</evidence>
<protein>
    <submittedName>
        <fullName evidence="13">Zinc finger protein 175-like</fullName>
    </submittedName>
</protein>
<dbReference type="InterPro" id="IPR050527">
    <property type="entry name" value="Snail/Krueppel_Znf"/>
</dbReference>
<comment type="subcellular location">
    <subcellularLocation>
        <location evidence="1">Nucleus</location>
    </subcellularLocation>
</comment>
<dbReference type="PROSITE" id="PS00028">
    <property type="entry name" value="ZINC_FINGER_C2H2_1"/>
    <property type="match status" value="7"/>
</dbReference>
<dbReference type="InterPro" id="IPR036236">
    <property type="entry name" value="Znf_C2H2_sf"/>
</dbReference>
<keyword evidence="12" id="KW-1185">Reference proteome</keyword>
<proteinExistence type="inferred from homology"/>
<dbReference type="InterPro" id="IPR012934">
    <property type="entry name" value="Znf_AD"/>
</dbReference>
<dbReference type="OrthoDB" id="8922241at2759"/>
<dbReference type="RefSeq" id="XP_030750557.1">
    <property type="nucleotide sequence ID" value="XM_030894697.1"/>
</dbReference>
<evidence type="ECO:0000313" key="12">
    <source>
        <dbReference type="Proteomes" id="UP000504635"/>
    </source>
</evidence>
<dbReference type="InterPro" id="IPR013087">
    <property type="entry name" value="Znf_C2H2_type"/>
</dbReference>
<keyword evidence="4 8" id="KW-0863">Zinc-finger</keyword>
<evidence type="ECO:0000259" key="11">
    <source>
        <dbReference type="PROSITE" id="PS51915"/>
    </source>
</evidence>
<evidence type="ECO:0000256" key="4">
    <source>
        <dbReference type="ARBA" id="ARBA00022771"/>
    </source>
</evidence>
<feature type="domain" description="C2H2-type" evidence="10">
    <location>
        <begin position="324"/>
        <end position="352"/>
    </location>
</feature>
<dbReference type="Pfam" id="PF00096">
    <property type="entry name" value="zf-C2H2"/>
    <property type="match status" value="2"/>
</dbReference>
<evidence type="ECO:0000256" key="8">
    <source>
        <dbReference type="PROSITE-ProRule" id="PRU00042"/>
    </source>
</evidence>
<evidence type="ECO:0000256" key="3">
    <source>
        <dbReference type="ARBA" id="ARBA00022737"/>
    </source>
</evidence>
<dbReference type="Pfam" id="PF12874">
    <property type="entry name" value="zf-met"/>
    <property type="match status" value="1"/>
</dbReference>
<dbReference type="Gene3D" id="3.30.160.60">
    <property type="entry name" value="Classic Zinc Finger"/>
    <property type="match status" value="3"/>
</dbReference>
<dbReference type="GeneID" id="115878264"/>
<feature type="binding site" evidence="9">
    <location>
        <position position="96"/>
    </location>
    <ligand>
        <name>Zn(2+)</name>
        <dbReference type="ChEBI" id="CHEBI:29105"/>
    </ligand>
</feature>
<dbReference type="PROSITE" id="PS51915">
    <property type="entry name" value="ZAD"/>
    <property type="match status" value="1"/>
</dbReference>
<dbReference type="GO" id="GO:0005634">
    <property type="term" value="C:nucleus"/>
    <property type="evidence" value="ECO:0007669"/>
    <property type="project" value="UniProtKB-SubCell"/>
</dbReference>
<dbReference type="KEGG" id="soy:115878264"/>
<keyword evidence="5 9" id="KW-0862">Zinc</keyword>
<dbReference type="PANTHER" id="PTHR24388">
    <property type="entry name" value="ZINC FINGER PROTEIN"/>
    <property type="match status" value="1"/>
</dbReference>
<dbReference type="AlphaFoldDB" id="A0A6J2XGZ9"/>
<feature type="domain" description="ZAD" evidence="11">
    <location>
        <begin position="45"/>
        <end position="120"/>
    </location>
</feature>
<dbReference type="GO" id="GO:0000981">
    <property type="term" value="F:DNA-binding transcription factor activity, RNA polymerase II-specific"/>
    <property type="evidence" value="ECO:0007669"/>
    <property type="project" value="TreeGrafter"/>
</dbReference>
<dbReference type="SUPFAM" id="SSF57716">
    <property type="entry name" value="Glucocorticoid receptor-like (DNA-binding domain)"/>
    <property type="match status" value="1"/>
</dbReference>
<evidence type="ECO:0000256" key="9">
    <source>
        <dbReference type="PROSITE-ProRule" id="PRU01263"/>
    </source>
</evidence>
<dbReference type="Pfam" id="PF13894">
    <property type="entry name" value="zf-C2H2_4"/>
    <property type="match status" value="1"/>
</dbReference>
<name>A0A6J2XGZ9_SITOR</name>
<feature type="domain" description="C2H2-type" evidence="10">
    <location>
        <begin position="353"/>
        <end position="380"/>
    </location>
</feature>
<feature type="domain" description="C2H2-type" evidence="10">
    <location>
        <begin position="383"/>
        <end position="411"/>
    </location>
</feature>
<dbReference type="PROSITE" id="PS50157">
    <property type="entry name" value="ZINC_FINGER_C2H2_2"/>
    <property type="match status" value="6"/>
</dbReference>
<dbReference type="SUPFAM" id="SSF57667">
    <property type="entry name" value="beta-beta-alpha zinc fingers"/>
    <property type="match status" value="3"/>
</dbReference>
<keyword evidence="3" id="KW-0677">Repeat</keyword>
<feature type="domain" description="C2H2-type" evidence="10">
    <location>
        <begin position="296"/>
        <end position="323"/>
    </location>
</feature>
<feature type="domain" description="C2H2-type" evidence="10">
    <location>
        <begin position="267"/>
        <end position="295"/>
    </location>
</feature>
<evidence type="ECO:0000256" key="5">
    <source>
        <dbReference type="ARBA" id="ARBA00022833"/>
    </source>
</evidence>
<dbReference type="Gene3D" id="3.40.1800.20">
    <property type="match status" value="1"/>
</dbReference>
<evidence type="ECO:0000259" key="10">
    <source>
        <dbReference type="PROSITE" id="PS50157"/>
    </source>
</evidence>
<dbReference type="Pfam" id="PF07776">
    <property type="entry name" value="zf-AD"/>
    <property type="match status" value="1"/>
</dbReference>
<organism evidence="12 13">
    <name type="scientific">Sitophilus oryzae</name>
    <name type="common">Rice weevil</name>
    <name type="synonym">Curculio oryzae</name>
    <dbReference type="NCBI Taxonomy" id="7048"/>
    <lineage>
        <taxon>Eukaryota</taxon>
        <taxon>Metazoa</taxon>
        <taxon>Ecdysozoa</taxon>
        <taxon>Arthropoda</taxon>
        <taxon>Hexapoda</taxon>
        <taxon>Insecta</taxon>
        <taxon>Pterygota</taxon>
        <taxon>Neoptera</taxon>
        <taxon>Endopterygota</taxon>
        <taxon>Coleoptera</taxon>
        <taxon>Polyphaga</taxon>
        <taxon>Cucujiformia</taxon>
        <taxon>Curculionidae</taxon>
        <taxon>Dryophthorinae</taxon>
        <taxon>Sitophilus</taxon>
    </lineage>
</organism>
<keyword evidence="2 9" id="KW-0479">Metal-binding</keyword>
<feature type="binding site" evidence="9">
    <location>
        <position position="47"/>
    </location>
    <ligand>
        <name>Zn(2+)</name>
        <dbReference type="ChEBI" id="CHEBI:29105"/>
    </ligand>
</feature>
<dbReference type="Proteomes" id="UP000504635">
    <property type="component" value="Unplaced"/>
</dbReference>
<evidence type="ECO:0000256" key="1">
    <source>
        <dbReference type="ARBA" id="ARBA00004123"/>
    </source>
</evidence>
<gene>
    <name evidence="13" type="primary">LOC115878264</name>
</gene>
<accession>A0A6J2XGZ9</accession>
<comment type="similarity">
    <text evidence="7">Belongs to the snail C2H2-type zinc-finger protein family.</text>
</comment>
<sequence>MAASNEPSDEILTHHFVHVNDCLDPVQIKLENLDELNNLEINLGIKCRGCFTEDPEMHYMFTVIDEKFNLADILGQTTSYIIKEGDGFPPYLCTKCTNCLVDFYNFKIQFEKTNLYIRTLLCKPTEICSPLNNIQSESEIYAESDIESNYKKVDRTNEISIPDITEIQGQVTSFCNACNLEFKTRDEYDTHMAREHGENPFEKYALFRKLFEKNRMAQMKEQKKLKHARVDREEIKLFQMPGRLCRLCQRKFPEEEFRAHWEKHKNQICEHCGHKFVKKSDLDVHKQSVHSTERNFECQICNKRFKTKQLLNRHGVVHTNPRSHVCHQCGDRFNDRSTLNTHIQLKHIRSRDFVCSICGLAFPMKPTLEKHILRHNKERPPTFFCSLCNAGFKDKSSLKRHHLMKHTDNYERPQCHFCEKRYSSNAKLRFHIERHHSGVKYERKKKKGSIKLEIKRPYFVGISKNEDTSSSGNECNENMDVVQNLFSEYSYPAQRTDHFMRNDQIEKGIMLESD</sequence>
<dbReference type="SMART" id="SM00868">
    <property type="entry name" value="zf-AD"/>
    <property type="match status" value="1"/>
</dbReference>
<evidence type="ECO:0000256" key="7">
    <source>
        <dbReference type="ARBA" id="ARBA00037948"/>
    </source>
</evidence>
<evidence type="ECO:0000256" key="6">
    <source>
        <dbReference type="ARBA" id="ARBA00023242"/>
    </source>
</evidence>
<feature type="binding site" evidence="9">
    <location>
        <position position="93"/>
    </location>
    <ligand>
        <name>Zn(2+)</name>
        <dbReference type="ChEBI" id="CHEBI:29105"/>
    </ligand>
</feature>
<dbReference type="SMART" id="SM00355">
    <property type="entry name" value="ZnF_C2H2"/>
    <property type="match status" value="8"/>
</dbReference>
<dbReference type="PANTHER" id="PTHR24388:SF53">
    <property type="entry name" value="CHORION TRANSCRIPTION FACTOR CF2-RELATED"/>
    <property type="match status" value="1"/>
</dbReference>
<feature type="domain" description="C2H2-type" evidence="10">
    <location>
        <begin position="413"/>
        <end position="441"/>
    </location>
</feature>
<evidence type="ECO:0000313" key="13">
    <source>
        <dbReference type="RefSeq" id="XP_030750557.1"/>
    </source>
</evidence>
<reference evidence="13" key="1">
    <citation type="submission" date="2025-08" db="UniProtKB">
        <authorList>
            <consortium name="RefSeq"/>
        </authorList>
    </citation>
    <scope>IDENTIFICATION</scope>
    <source>
        <tissue evidence="13">Gonads</tissue>
    </source>
</reference>
<dbReference type="GO" id="GO:0008270">
    <property type="term" value="F:zinc ion binding"/>
    <property type="evidence" value="ECO:0007669"/>
    <property type="project" value="UniProtKB-UniRule"/>
</dbReference>
<dbReference type="GO" id="GO:0000978">
    <property type="term" value="F:RNA polymerase II cis-regulatory region sequence-specific DNA binding"/>
    <property type="evidence" value="ECO:0007669"/>
    <property type="project" value="TreeGrafter"/>
</dbReference>
<dbReference type="FunFam" id="3.30.160.60:FF:000145">
    <property type="entry name" value="Zinc finger protein 574"/>
    <property type="match status" value="1"/>
</dbReference>
<dbReference type="InParanoid" id="A0A6J2XGZ9"/>
<feature type="binding site" evidence="9">
    <location>
        <position position="50"/>
    </location>
    <ligand>
        <name>Zn(2+)</name>
        <dbReference type="ChEBI" id="CHEBI:29105"/>
    </ligand>
</feature>